<dbReference type="PANTHER" id="PTHR30529">
    <property type="entry name" value="CYTOCHROME B561"/>
    <property type="match status" value="1"/>
</dbReference>
<evidence type="ECO:0000256" key="10">
    <source>
        <dbReference type="ARBA" id="ARBA00023004"/>
    </source>
</evidence>
<dbReference type="RefSeq" id="WP_084283027.1">
    <property type="nucleotide sequence ID" value="NZ_FWXJ01000004.1"/>
</dbReference>
<evidence type="ECO:0000256" key="6">
    <source>
        <dbReference type="ARBA" id="ARBA00022692"/>
    </source>
</evidence>
<proteinExistence type="inferred from homology"/>
<evidence type="ECO:0000256" key="8">
    <source>
        <dbReference type="ARBA" id="ARBA00022982"/>
    </source>
</evidence>
<evidence type="ECO:0000256" key="1">
    <source>
        <dbReference type="ARBA" id="ARBA00001970"/>
    </source>
</evidence>
<evidence type="ECO:0000256" key="5">
    <source>
        <dbReference type="ARBA" id="ARBA00022617"/>
    </source>
</evidence>
<keyword evidence="11 13" id="KW-0472">Membrane</keyword>
<name>A0A1W1YZW7_9BURK</name>
<keyword evidence="6 13" id="KW-0812">Transmembrane</keyword>
<evidence type="ECO:0000256" key="3">
    <source>
        <dbReference type="ARBA" id="ARBA00022448"/>
    </source>
</evidence>
<evidence type="ECO:0000256" key="9">
    <source>
        <dbReference type="ARBA" id="ARBA00022989"/>
    </source>
</evidence>
<evidence type="ECO:0000313" key="15">
    <source>
        <dbReference type="EMBL" id="SMC41739.1"/>
    </source>
</evidence>
<dbReference type="PANTHER" id="PTHR30529:SF1">
    <property type="entry name" value="CYTOCHROME B561 HOMOLOG 2"/>
    <property type="match status" value="1"/>
</dbReference>
<sequence length="177" mass="20273">MNNEKRYHAGSVILHWLIGMAIFTQIALGYWMTELPKSPPGLRAGWFNVHKSVGITIGVFIVLRIIWRLIHRPPTLPEFLKPQEKQLAKLGHLSLYIAMICVPLSGFLGSSFSKYPIKYFGIELPKFFMANDGLKEIMKEVHEISVIILLSLIAIHLLAVIKHVLLDKKNILSRMWF</sequence>
<keyword evidence="10" id="KW-0408">Iron</keyword>
<dbReference type="InterPro" id="IPR016174">
    <property type="entry name" value="Di-haem_cyt_TM"/>
</dbReference>
<comment type="subcellular location">
    <subcellularLocation>
        <location evidence="2">Cell membrane</location>
        <topology evidence="2">Multi-pass membrane protein</topology>
    </subcellularLocation>
</comment>
<dbReference type="Proteomes" id="UP000192708">
    <property type="component" value="Unassembled WGS sequence"/>
</dbReference>
<keyword evidence="8" id="KW-0249">Electron transport</keyword>
<keyword evidence="5" id="KW-0349">Heme</keyword>
<dbReference type="OrthoDB" id="8536275at2"/>
<dbReference type="Pfam" id="PF01292">
    <property type="entry name" value="Ni_hydr_CYTB"/>
    <property type="match status" value="1"/>
</dbReference>
<keyword evidence="16" id="KW-1185">Reference proteome</keyword>
<reference evidence="15 16" key="1">
    <citation type="submission" date="2017-04" db="EMBL/GenBank/DDBJ databases">
        <authorList>
            <person name="Afonso C.L."/>
            <person name="Miller P.J."/>
            <person name="Scott M.A."/>
            <person name="Spackman E."/>
            <person name="Goraichik I."/>
            <person name="Dimitrov K.M."/>
            <person name="Suarez D.L."/>
            <person name="Swayne D.E."/>
        </authorList>
    </citation>
    <scope>NUCLEOTIDE SEQUENCE [LARGE SCALE GENOMIC DNA]</scope>
    <source>
        <strain evidence="15 16">VK13</strain>
    </source>
</reference>
<organism evidence="15 16">
    <name type="scientific">Polynucleobacter kasalickyi</name>
    <dbReference type="NCBI Taxonomy" id="1938817"/>
    <lineage>
        <taxon>Bacteria</taxon>
        <taxon>Pseudomonadati</taxon>
        <taxon>Pseudomonadota</taxon>
        <taxon>Betaproteobacteria</taxon>
        <taxon>Burkholderiales</taxon>
        <taxon>Burkholderiaceae</taxon>
        <taxon>Polynucleobacter</taxon>
    </lineage>
</organism>
<comment type="cofactor">
    <cofactor evidence="1">
        <name>heme b</name>
        <dbReference type="ChEBI" id="CHEBI:60344"/>
    </cofactor>
</comment>
<dbReference type="InterPro" id="IPR011577">
    <property type="entry name" value="Cyt_b561_bac/Ni-Hgenase"/>
</dbReference>
<gene>
    <name evidence="15" type="ORF">SAMN06296008_10451</name>
</gene>
<evidence type="ECO:0000256" key="2">
    <source>
        <dbReference type="ARBA" id="ARBA00004651"/>
    </source>
</evidence>
<feature type="transmembrane region" description="Helical" evidence="13">
    <location>
        <begin position="12"/>
        <end position="32"/>
    </location>
</feature>
<feature type="transmembrane region" description="Helical" evidence="13">
    <location>
        <begin position="52"/>
        <end position="70"/>
    </location>
</feature>
<evidence type="ECO:0000256" key="12">
    <source>
        <dbReference type="ARBA" id="ARBA00037975"/>
    </source>
</evidence>
<keyword evidence="4" id="KW-1003">Cell membrane</keyword>
<comment type="similarity">
    <text evidence="12">Belongs to the cytochrome b561 family.</text>
</comment>
<dbReference type="EMBL" id="FWXJ01000004">
    <property type="protein sequence ID" value="SMC41739.1"/>
    <property type="molecule type" value="Genomic_DNA"/>
</dbReference>
<evidence type="ECO:0000313" key="16">
    <source>
        <dbReference type="Proteomes" id="UP000192708"/>
    </source>
</evidence>
<dbReference type="AlphaFoldDB" id="A0A1W1YZW7"/>
<dbReference type="Gene3D" id="1.20.950.20">
    <property type="entry name" value="Transmembrane di-heme cytochromes, Chain C"/>
    <property type="match status" value="2"/>
</dbReference>
<dbReference type="GO" id="GO:0020037">
    <property type="term" value="F:heme binding"/>
    <property type="evidence" value="ECO:0007669"/>
    <property type="project" value="TreeGrafter"/>
</dbReference>
<feature type="domain" description="Cytochrome b561 bacterial/Ni-hydrogenase" evidence="14">
    <location>
        <begin position="6"/>
        <end position="176"/>
    </location>
</feature>
<dbReference type="InterPro" id="IPR052168">
    <property type="entry name" value="Cytochrome_b561_oxidase"/>
</dbReference>
<dbReference type="GO" id="GO:0046872">
    <property type="term" value="F:metal ion binding"/>
    <property type="evidence" value="ECO:0007669"/>
    <property type="project" value="UniProtKB-KW"/>
</dbReference>
<keyword evidence="9 13" id="KW-1133">Transmembrane helix</keyword>
<evidence type="ECO:0000256" key="7">
    <source>
        <dbReference type="ARBA" id="ARBA00022723"/>
    </source>
</evidence>
<dbReference type="GO" id="GO:0005886">
    <property type="term" value="C:plasma membrane"/>
    <property type="evidence" value="ECO:0007669"/>
    <property type="project" value="UniProtKB-SubCell"/>
</dbReference>
<keyword evidence="7" id="KW-0479">Metal-binding</keyword>
<evidence type="ECO:0000256" key="4">
    <source>
        <dbReference type="ARBA" id="ARBA00022475"/>
    </source>
</evidence>
<evidence type="ECO:0000256" key="11">
    <source>
        <dbReference type="ARBA" id="ARBA00023136"/>
    </source>
</evidence>
<feature type="transmembrane region" description="Helical" evidence="13">
    <location>
        <begin position="90"/>
        <end position="109"/>
    </location>
</feature>
<dbReference type="GO" id="GO:0022904">
    <property type="term" value="P:respiratory electron transport chain"/>
    <property type="evidence" value="ECO:0007669"/>
    <property type="project" value="InterPro"/>
</dbReference>
<dbReference type="GO" id="GO:0009055">
    <property type="term" value="F:electron transfer activity"/>
    <property type="evidence" value="ECO:0007669"/>
    <property type="project" value="InterPro"/>
</dbReference>
<evidence type="ECO:0000256" key="13">
    <source>
        <dbReference type="SAM" id="Phobius"/>
    </source>
</evidence>
<keyword evidence="3" id="KW-0813">Transport</keyword>
<evidence type="ECO:0000259" key="14">
    <source>
        <dbReference type="Pfam" id="PF01292"/>
    </source>
</evidence>
<protein>
    <submittedName>
        <fullName evidence="15">Cytochrome b561</fullName>
    </submittedName>
</protein>
<feature type="transmembrane region" description="Helical" evidence="13">
    <location>
        <begin position="144"/>
        <end position="165"/>
    </location>
</feature>
<dbReference type="SUPFAM" id="SSF81342">
    <property type="entry name" value="Transmembrane di-heme cytochromes"/>
    <property type="match status" value="1"/>
</dbReference>
<accession>A0A1W1YZW7</accession>